<evidence type="ECO:0000313" key="6">
    <source>
        <dbReference type="Proteomes" id="UP001054854"/>
    </source>
</evidence>
<evidence type="ECO:0000259" key="4">
    <source>
        <dbReference type="Pfam" id="PF05368"/>
    </source>
</evidence>
<evidence type="ECO:0000256" key="1">
    <source>
        <dbReference type="ARBA" id="ARBA00006328"/>
    </source>
</evidence>
<gene>
    <name evidence="5" type="ORF">TPA0910_70980</name>
</gene>
<keyword evidence="6" id="KW-1185">Reference proteome</keyword>
<dbReference type="InterPro" id="IPR008030">
    <property type="entry name" value="NmrA-like"/>
</dbReference>
<dbReference type="EMBL" id="BNEK01000005">
    <property type="protein sequence ID" value="GHJ32665.1"/>
    <property type="molecule type" value="Genomic_DNA"/>
</dbReference>
<dbReference type="PANTHER" id="PTHR42748:SF7">
    <property type="entry name" value="NMRA LIKE REDOX SENSOR 1-RELATED"/>
    <property type="match status" value="1"/>
</dbReference>
<name>A0ABQ3UAN3_STRHY</name>
<proteinExistence type="inferred from homology"/>
<feature type="compositionally biased region" description="Low complexity" evidence="3">
    <location>
        <begin position="227"/>
        <end position="246"/>
    </location>
</feature>
<feature type="region of interest" description="Disordered" evidence="3">
    <location>
        <begin position="112"/>
        <end position="255"/>
    </location>
</feature>
<protein>
    <recommendedName>
        <fullName evidence="4">NmrA-like domain-containing protein</fullName>
    </recommendedName>
</protein>
<sequence length="255" mass="26007">MTTHPVLVTGATGNQGGAVARALLDAGRPVRALVRDPSSEAAVRLAAAGATLVRGDLDDPASLKEAAAGATAVFSMETANFANLMADFEVQRARNLVTVSREAGIEQIVHFSVSGTGTDDPGAFDEERWGAGSKPPETRAGAPASRAGGASCPAWSWTTPAKPWPDCSGSATPEPTPPPTTSPSWTRPWPSSPTPTATAPTCSSAPTAPEQPKHSCTTYAPCASVASTRSSRSGIPSPSRSAARSGHCPKPRPAT</sequence>
<dbReference type="InterPro" id="IPR036291">
    <property type="entry name" value="NAD(P)-bd_dom_sf"/>
</dbReference>
<comment type="caution">
    <text evidence="5">The sequence shown here is derived from an EMBL/GenBank/DDBJ whole genome shotgun (WGS) entry which is preliminary data.</text>
</comment>
<feature type="compositionally biased region" description="Low complexity" evidence="3">
    <location>
        <begin position="139"/>
        <end position="154"/>
    </location>
</feature>
<evidence type="ECO:0000313" key="5">
    <source>
        <dbReference type="EMBL" id="GHJ32665.1"/>
    </source>
</evidence>
<organism evidence="5 6">
    <name type="scientific">Streptomyces hygroscopicus</name>
    <dbReference type="NCBI Taxonomy" id="1912"/>
    <lineage>
        <taxon>Bacteria</taxon>
        <taxon>Bacillati</taxon>
        <taxon>Actinomycetota</taxon>
        <taxon>Actinomycetes</taxon>
        <taxon>Kitasatosporales</taxon>
        <taxon>Streptomycetaceae</taxon>
        <taxon>Streptomyces</taxon>
        <taxon>Streptomyces violaceusniger group</taxon>
    </lineage>
</organism>
<dbReference type="SUPFAM" id="SSF51735">
    <property type="entry name" value="NAD(P)-binding Rossmann-fold domains"/>
    <property type="match status" value="1"/>
</dbReference>
<keyword evidence="2" id="KW-0521">NADP</keyword>
<dbReference type="Pfam" id="PF05368">
    <property type="entry name" value="NmrA"/>
    <property type="match status" value="1"/>
</dbReference>
<reference evidence="5" key="1">
    <citation type="submission" date="2024-05" db="EMBL/GenBank/DDBJ databases">
        <title>Whole genome shotgun sequence of Streptomyces hygroscopicus NBRC 113678.</title>
        <authorList>
            <person name="Komaki H."/>
            <person name="Tamura T."/>
        </authorList>
    </citation>
    <scope>NUCLEOTIDE SEQUENCE</scope>
    <source>
        <strain evidence="5">N11-34</strain>
    </source>
</reference>
<accession>A0ABQ3UAN3</accession>
<evidence type="ECO:0000256" key="2">
    <source>
        <dbReference type="ARBA" id="ARBA00022857"/>
    </source>
</evidence>
<evidence type="ECO:0000256" key="3">
    <source>
        <dbReference type="SAM" id="MobiDB-lite"/>
    </source>
</evidence>
<dbReference type="Gene3D" id="3.40.50.720">
    <property type="entry name" value="NAD(P)-binding Rossmann-like Domain"/>
    <property type="match status" value="1"/>
</dbReference>
<dbReference type="Proteomes" id="UP001054854">
    <property type="component" value="Unassembled WGS sequence"/>
</dbReference>
<comment type="similarity">
    <text evidence="1">Belongs to the NmrA-type oxidoreductase family.</text>
</comment>
<dbReference type="PANTHER" id="PTHR42748">
    <property type="entry name" value="NITROGEN METABOLITE REPRESSION PROTEIN NMRA FAMILY MEMBER"/>
    <property type="match status" value="1"/>
</dbReference>
<dbReference type="InterPro" id="IPR051164">
    <property type="entry name" value="NmrA-like_oxidored"/>
</dbReference>
<feature type="domain" description="NmrA-like" evidence="4">
    <location>
        <begin position="4"/>
        <end position="113"/>
    </location>
</feature>
<feature type="compositionally biased region" description="Low complexity" evidence="3">
    <location>
        <begin position="182"/>
        <end position="208"/>
    </location>
</feature>